<evidence type="ECO:0000313" key="2">
    <source>
        <dbReference type="EMBL" id="CAL1684274.1"/>
    </source>
</evidence>
<feature type="region of interest" description="Disordered" evidence="1">
    <location>
        <begin position="1"/>
        <end position="26"/>
    </location>
</feature>
<reference evidence="2" key="1">
    <citation type="submission" date="2024-04" db="EMBL/GenBank/DDBJ databases">
        <authorList>
            <consortium name="Molecular Ecology Group"/>
        </authorList>
    </citation>
    <scope>NUCLEOTIDE SEQUENCE</scope>
</reference>
<evidence type="ECO:0000313" key="3">
    <source>
        <dbReference type="Proteomes" id="UP001497644"/>
    </source>
</evidence>
<name>A0AAV2NXE1_9HYME</name>
<gene>
    <name evidence="2" type="ORF">LPLAT_LOCUS9935</name>
</gene>
<dbReference type="AlphaFoldDB" id="A0AAV2NXE1"/>
<accession>A0AAV2NXE1</accession>
<sequence>MENAKGAEGGIARANGGQRGRGKTRRAALESQECENVLQFRNQACACWFAPKRVTGNRQPVGCGQHILASAAKADCGSAG</sequence>
<dbReference type="EMBL" id="OZ034828">
    <property type="protein sequence ID" value="CAL1684274.1"/>
    <property type="molecule type" value="Genomic_DNA"/>
</dbReference>
<protein>
    <submittedName>
        <fullName evidence="2">Uncharacterized protein</fullName>
    </submittedName>
</protein>
<organism evidence="2 3">
    <name type="scientific">Lasius platythorax</name>
    <dbReference type="NCBI Taxonomy" id="488582"/>
    <lineage>
        <taxon>Eukaryota</taxon>
        <taxon>Metazoa</taxon>
        <taxon>Ecdysozoa</taxon>
        <taxon>Arthropoda</taxon>
        <taxon>Hexapoda</taxon>
        <taxon>Insecta</taxon>
        <taxon>Pterygota</taxon>
        <taxon>Neoptera</taxon>
        <taxon>Endopterygota</taxon>
        <taxon>Hymenoptera</taxon>
        <taxon>Apocrita</taxon>
        <taxon>Aculeata</taxon>
        <taxon>Formicoidea</taxon>
        <taxon>Formicidae</taxon>
        <taxon>Formicinae</taxon>
        <taxon>Lasius</taxon>
        <taxon>Lasius</taxon>
    </lineage>
</organism>
<proteinExistence type="predicted"/>
<evidence type="ECO:0000256" key="1">
    <source>
        <dbReference type="SAM" id="MobiDB-lite"/>
    </source>
</evidence>
<dbReference type="Proteomes" id="UP001497644">
    <property type="component" value="Chromosome 5"/>
</dbReference>
<keyword evidence="3" id="KW-1185">Reference proteome</keyword>